<reference evidence="3" key="1">
    <citation type="submission" date="2025-08" db="UniProtKB">
        <authorList>
            <consortium name="RefSeq"/>
        </authorList>
    </citation>
    <scope>IDENTIFICATION</scope>
    <source>
        <tissue evidence="3">Whole organism</tissue>
    </source>
</reference>
<dbReference type="KEGG" id="hazt:108679661"/>
<evidence type="ECO:0000313" key="2">
    <source>
        <dbReference type="Proteomes" id="UP000694843"/>
    </source>
</evidence>
<keyword evidence="2" id="KW-1185">Reference proteome</keyword>
<dbReference type="GeneID" id="108679661"/>
<dbReference type="RefSeq" id="XP_018023837.1">
    <property type="nucleotide sequence ID" value="XM_018168348.2"/>
</dbReference>
<organism evidence="2 3">
    <name type="scientific">Hyalella azteca</name>
    <name type="common">Amphipod</name>
    <dbReference type="NCBI Taxonomy" id="294128"/>
    <lineage>
        <taxon>Eukaryota</taxon>
        <taxon>Metazoa</taxon>
        <taxon>Ecdysozoa</taxon>
        <taxon>Arthropoda</taxon>
        <taxon>Crustacea</taxon>
        <taxon>Multicrustacea</taxon>
        <taxon>Malacostraca</taxon>
        <taxon>Eumalacostraca</taxon>
        <taxon>Peracarida</taxon>
        <taxon>Amphipoda</taxon>
        <taxon>Senticaudata</taxon>
        <taxon>Talitrida</taxon>
        <taxon>Talitroidea</taxon>
        <taxon>Hyalellidae</taxon>
        <taxon>Hyalella</taxon>
    </lineage>
</organism>
<accession>A0A8B7PDZ0</accession>
<feature type="region of interest" description="Disordered" evidence="1">
    <location>
        <begin position="1"/>
        <end position="23"/>
    </location>
</feature>
<evidence type="ECO:0000313" key="3">
    <source>
        <dbReference type="RefSeq" id="XP_018023837.1"/>
    </source>
</evidence>
<proteinExistence type="predicted"/>
<protein>
    <submittedName>
        <fullName evidence="3">Uncharacterized protein LOC108679661</fullName>
    </submittedName>
</protein>
<sequence length="200" mass="21867">MYTPRIDAGRFSNANGADEQHEDVDRFGKSVVDTNRADANSADELFADVNSTDEQRADEAARFTTRSDNRKVFPAFGRNVSMNNQLLVNGQYNVNNNQDGGHGTFEVQLGDLVSEKQDGGIDIQDGRFDDTTLKTSFFAASLFPKQEKSLMTALSLATAEHSTPGVDAFETSDVWPAVAALLLAQMLPYVASKRMAVCVF</sequence>
<name>A0A8B7PDZ0_HYAAZ</name>
<dbReference type="Proteomes" id="UP000694843">
    <property type="component" value="Unplaced"/>
</dbReference>
<evidence type="ECO:0000256" key="1">
    <source>
        <dbReference type="SAM" id="MobiDB-lite"/>
    </source>
</evidence>
<dbReference type="AlphaFoldDB" id="A0A8B7PDZ0"/>
<gene>
    <name evidence="3" type="primary">LOC108679661</name>
</gene>